<dbReference type="PROSITE" id="PS50844">
    <property type="entry name" value="AFP_LIKE"/>
    <property type="match status" value="1"/>
</dbReference>
<dbReference type="GO" id="GO:0050462">
    <property type="term" value="F:N-acetylneuraminate synthase activity"/>
    <property type="evidence" value="ECO:0007669"/>
    <property type="project" value="UniProtKB-EC"/>
</dbReference>
<evidence type="ECO:0000313" key="3">
    <source>
        <dbReference type="Proteomes" id="UP000282930"/>
    </source>
</evidence>
<dbReference type="SUPFAM" id="SSF51269">
    <property type="entry name" value="AFP III-like domain"/>
    <property type="match status" value="1"/>
</dbReference>
<dbReference type="NCBIfam" id="TIGR03569">
    <property type="entry name" value="NeuB_NnaB"/>
    <property type="match status" value="1"/>
</dbReference>
<keyword evidence="3" id="KW-1185">Reference proteome</keyword>
<reference evidence="2 3" key="1">
    <citation type="submission" date="2018-12" db="EMBL/GenBank/DDBJ databases">
        <title>Genome sequence from the cellulolytic species, Caldicellulosiruptor changbaiensis.</title>
        <authorList>
            <person name="Blumer-Schuette S.E."/>
            <person name="Mendoza C."/>
        </authorList>
    </citation>
    <scope>NUCLEOTIDE SEQUENCE [LARGE SCALE GENOMIC DNA]</scope>
    <source>
        <strain evidence="2 3">CBS-Z</strain>
    </source>
</reference>
<dbReference type="EC" id="2.5.1.56" evidence="2"/>
<evidence type="ECO:0000313" key="2">
    <source>
        <dbReference type="EMBL" id="AZT90577.1"/>
    </source>
</evidence>
<dbReference type="PANTHER" id="PTHR42966">
    <property type="entry name" value="N-ACETYLNEURAMINATE SYNTHASE"/>
    <property type="match status" value="1"/>
</dbReference>
<dbReference type="KEGG" id="ccha:ELD05_07925"/>
<dbReference type="GO" id="GO:0047444">
    <property type="term" value="F:N-acylneuraminate-9-phosphate synthase activity"/>
    <property type="evidence" value="ECO:0007669"/>
    <property type="project" value="TreeGrafter"/>
</dbReference>
<dbReference type="Gene3D" id="3.90.1210.10">
    <property type="entry name" value="Antifreeze-like/N-acetylneuraminic acid synthase C-terminal domain"/>
    <property type="match status" value="1"/>
</dbReference>
<dbReference type="SMART" id="SM00858">
    <property type="entry name" value="SAF"/>
    <property type="match status" value="1"/>
</dbReference>
<proteinExistence type="predicted"/>
<gene>
    <name evidence="2" type="primary">neuB</name>
    <name evidence="2" type="ORF">ELD05_07925</name>
</gene>
<dbReference type="InterPro" id="IPR057736">
    <property type="entry name" value="SAF_PseI/NeuA/NeuB"/>
</dbReference>
<dbReference type="InterPro" id="IPR013785">
    <property type="entry name" value="Aldolase_TIM"/>
</dbReference>
<dbReference type="EMBL" id="CP034791">
    <property type="protein sequence ID" value="AZT90577.1"/>
    <property type="molecule type" value="Genomic_DNA"/>
</dbReference>
<evidence type="ECO:0000259" key="1">
    <source>
        <dbReference type="PROSITE" id="PS50844"/>
    </source>
</evidence>
<dbReference type="CDD" id="cd11615">
    <property type="entry name" value="SAF_NeuB_like"/>
    <property type="match status" value="1"/>
</dbReference>
<dbReference type="RefSeq" id="WP_127351999.1">
    <property type="nucleotide sequence ID" value="NZ_CP034791.1"/>
</dbReference>
<organism evidence="2 3">
    <name type="scientific">Caldicellulosiruptor changbaiensis</name>
    <dbReference type="NCBI Taxonomy" id="1222016"/>
    <lineage>
        <taxon>Bacteria</taxon>
        <taxon>Bacillati</taxon>
        <taxon>Bacillota</taxon>
        <taxon>Bacillota incertae sedis</taxon>
        <taxon>Caldicellulosiruptorales</taxon>
        <taxon>Caldicellulosiruptoraceae</taxon>
        <taxon>Caldicellulosiruptor</taxon>
    </lineage>
</organism>
<dbReference type="InterPro" id="IPR013974">
    <property type="entry name" value="SAF"/>
</dbReference>
<dbReference type="Pfam" id="PF08666">
    <property type="entry name" value="SAF"/>
    <property type="match status" value="1"/>
</dbReference>
<dbReference type="Proteomes" id="UP000282930">
    <property type="component" value="Chromosome"/>
</dbReference>
<dbReference type="InterPro" id="IPR006190">
    <property type="entry name" value="SAF_AFP_Neu5Ac"/>
</dbReference>
<dbReference type="SUPFAM" id="SSF51569">
    <property type="entry name" value="Aldolase"/>
    <property type="match status" value="1"/>
</dbReference>
<dbReference type="Pfam" id="PF03102">
    <property type="entry name" value="NeuB"/>
    <property type="match status" value="1"/>
</dbReference>
<feature type="domain" description="AFP-like" evidence="1">
    <location>
        <begin position="279"/>
        <end position="336"/>
    </location>
</feature>
<dbReference type="InterPro" id="IPR051690">
    <property type="entry name" value="PseI-like"/>
</dbReference>
<dbReference type="Gene3D" id="3.20.20.70">
    <property type="entry name" value="Aldolase class I"/>
    <property type="match status" value="1"/>
</dbReference>
<name>A0A3T0D682_9FIRM</name>
<dbReference type="InterPro" id="IPR013132">
    <property type="entry name" value="PseI/NeuA/B-like_N"/>
</dbReference>
<sequence length="336" mass="37744">MNSVFIIAEAGVNHNGSMEIAKRLIDAAKEAGANAIKFQTYKTENLVTKYAEKANYQKVNTGIGTQFEMLKRYELTYKQFEELKKYCDNIGIEFLSTPFDCESAKFLNELGVRLFKVSSGDLTYLPFLEYIAKFKKPIILSTGMSNLGEIEAAINIINQAGCNDITLLHCTSSYPAKVEDVNLKAIITLKEAFKLPVGYSDHTEGIEVAIAAIAIGATIIEKHLTLDKKLEGPDHKASLSPNEFKFMVDCIRNVEKAMGNGIKKCTKSEEEIKVKARRSIVAKRKLLRGEEITFEDIEFKRPAIGLQPNEVYKIIGKKVKEDIEEDEIIKIEKISW</sequence>
<dbReference type="InterPro" id="IPR020007">
    <property type="entry name" value="NeuB/NeuA"/>
</dbReference>
<dbReference type="InterPro" id="IPR036732">
    <property type="entry name" value="AFP_Neu5c_C_sf"/>
</dbReference>
<dbReference type="PANTHER" id="PTHR42966:SF1">
    <property type="entry name" value="SIALIC ACID SYNTHASE"/>
    <property type="match status" value="1"/>
</dbReference>
<protein>
    <submittedName>
        <fullName evidence="2">N-acetylneuraminate synthase</fullName>
        <ecNumber evidence="2">2.5.1.56</ecNumber>
    </submittedName>
</protein>
<dbReference type="AlphaFoldDB" id="A0A3T0D682"/>
<accession>A0A3T0D682</accession>
<dbReference type="GO" id="GO:0016051">
    <property type="term" value="P:carbohydrate biosynthetic process"/>
    <property type="evidence" value="ECO:0007669"/>
    <property type="project" value="InterPro"/>
</dbReference>
<keyword evidence="2" id="KW-0808">Transferase</keyword>